<organism evidence="3 4">
    <name type="scientific">Methylobrevis pamukkalensis</name>
    <dbReference type="NCBI Taxonomy" id="1439726"/>
    <lineage>
        <taxon>Bacteria</taxon>
        <taxon>Pseudomonadati</taxon>
        <taxon>Pseudomonadota</taxon>
        <taxon>Alphaproteobacteria</taxon>
        <taxon>Hyphomicrobiales</taxon>
        <taxon>Pleomorphomonadaceae</taxon>
        <taxon>Methylobrevis</taxon>
    </lineage>
</organism>
<dbReference type="InterPro" id="IPR011042">
    <property type="entry name" value="6-blade_b-propeller_TolB-like"/>
</dbReference>
<dbReference type="AlphaFoldDB" id="A0A1E3H627"/>
<dbReference type="SUPFAM" id="SSF50952">
    <property type="entry name" value="Soluble quinoprotein glucose dehydrogenase"/>
    <property type="match status" value="1"/>
</dbReference>
<feature type="compositionally biased region" description="Low complexity" evidence="1">
    <location>
        <begin position="410"/>
        <end position="419"/>
    </location>
</feature>
<name>A0A1E3H627_9HYPH</name>
<dbReference type="Pfam" id="PF22807">
    <property type="entry name" value="TrAA12"/>
    <property type="match status" value="1"/>
</dbReference>
<feature type="compositionally biased region" description="Basic residues" evidence="1">
    <location>
        <begin position="446"/>
        <end position="458"/>
    </location>
</feature>
<proteinExistence type="predicted"/>
<reference evidence="3 4" key="1">
    <citation type="submission" date="2016-07" db="EMBL/GenBank/DDBJ databases">
        <title>Draft Genome Sequence of Methylobrevis pamukkalensis PK2.</title>
        <authorList>
            <person name="Vasilenko O.V."/>
            <person name="Doronina N.V."/>
            <person name="Shmareva M.N."/>
            <person name="Tarlachkov S.V."/>
            <person name="Mustakhimov I."/>
            <person name="Trotsenko Y.A."/>
        </authorList>
    </citation>
    <scope>NUCLEOTIDE SEQUENCE [LARGE SCALE GENOMIC DNA]</scope>
    <source>
        <strain evidence="3 4">PK2</strain>
    </source>
</reference>
<dbReference type="Proteomes" id="UP000094622">
    <property type="component" value="Unassembled WGS sequence"/>
</dbReference>
<gene>
    <name evidence="3" type="ORF">A6302_00915</name>
</gene>
<feature type="compositionally biased region" description="Pro residues" evidence="1">
    <location>
        <begin position="422"/>
        <end position="443"/>
    </location>
</feature>
<dbReference type="InterPro" id="IPR054539">
    <property type="entry name" value="Beta-prop_PDH"/>
</dbReference>
<dbReference type="EMBL" id="MCRJ01000014">
    <property type="protein sequence ID" value="ODN71772.1"/>
    <property type="molecule type" value="Genomic_DNA"/>
</dbReference>
<dbReference type="Gene3D" id="2.120.10.30">
    <property type="entry name" value="TolB, C-terminal domain"/>
    <property type="match status" value="1"/>
</dbReference>
<evidence type="ECO:0000313" key="3">
    <source>
        <dbReference type="EMBL" id="ODN71772.1"/>
    </source>
</evidence>
<keyword evidence="4" id="KW-1185">Reference proteome</keyword>
<dbReference type="PATRIC" id="fig|1439726.3.peg.957"/>
<dbReference type="InterPro" id="IPR011041">
    <property type="entry name" value="Quinoprot_gluc/sorb_DH_b-prop"/>
</dbReference>
<feature type="domain" description="Pyrroloquinoline quinone-dependent pyranose dehydrogenase beta-propeller" evidence="2">
    <location>
        <begin position="61"/>
        <end position="403"/>
    </location>
</feature>
<comment type="caution">
    <text evidence="3">The sequence shown here is derived from an EMBL/GenBank/DDBJ whole genome shotgun (WGS) entry which is preliminary data.</text>
</comment>
<protein>
    <submittedName>
        <fullName evidence="3">Glucose / Sorbosone dehydrogenase</fullName>
    </submittedName>
</protein>
<dbReference type="OrthoDB" id="9770043at2"/>
<dbReference type="RefSeq" id="WP_069305970.1">
    <property type="nucleotide sequence ID" value="NZ_MCRJ01000014.1"/>
</dbReference>
<sequence length="458" mass="49483">MRTISPALLFAPLLAIGPIETALAQPRGEIGKYSDVTIEGSILEPVRIEIADDADLTDRLSAPDGFRVDVFARDLVNPRMLAVSPRGDLYATRRATGDVIMLRDEDGDGKADSVRTVASRAGMHGVAFDGDRVFLVTVNDVYVADVAEDGTFGELDRIINDLPDAGQHPNRTIAVGPDEMLYISVGSTCNACAESNPENATMLRASKDGSSRTIFASGLRNTIGFGFEPGSGQIYGMDHGIDWLGDEEQIEELNHIEKGKQYGWPYVYGMGAFNPQDNPPEGMTLEQWARLSTAPLAGYTAHAAPMQMAFYDGNAFPAEMHGDAFVAMRGSWNRRPPSGYEVVRIDFERGRPVGIEPFLTGFLTEDDAGRPGYLGRLAGVAVGPEGELFVADDSNGIIYRVSHESSEPADVAAAGAAADTPVPNPFVEPRPASWPPRSCPPTPAWRCHRPSRPTSRCR</sequence>
<feature type="region of interest" description="Disordered" evidence="1">
    <location>
        <begin position="410"/>
        <end position="458"/>
    </location>
</feature>
<accession>A0A1E3H627</accession>
<dbReference type="PANTHER" id="PTHR19328:SF53">
    <property type="entry name" value="MEMBRANE PROTEIN"/>
    <property type="match status" value="1"/>
</dbReference>
<evidence type="ECO:0000313" key="4">
    <source>
        <dbReference type="Proteomes" id="UP000094622"/>
    </source>
</evidence>
<dbReference type="PANTHER" id="PTHR19328">
    <property type="entry name" value="HEDGEHOG-INTERACTING PROTEIN"/>
    <property type="match status" value="1"/>
</dbReference>
<evidence type="ECO:0000256" key="1">
    <source>
        <dbReference type="SAM" id="MobiDB-lite"/>
    </source>
</evidence>
<evidence type="ECO:0000259" key="2">
    <source>
        <dbReference type="Pfam" id="PF22807"/>
    </source>
</evidence>